<dbReference type="InterPro" id="IPR022644">
    <property type="entry name" value="De-COase2_N"/>
</dbReference>
<comment type="cofactor">
    <cofactor evidence="1">
        <name>pyridoxal 5'-phosphate</name>
        <dbReference type="ChEBI" id="CHEBI:597326"/>
    </cofactor>
</comment>
<dbReference type="SUPFAM" id="SSF51419">
    <property type="entry name" value="PLP-binding barrel"/>
    <property type="match status" value="1"/>
</dbReference>
<dbReference type="EMBL" id="WWNE01000012">
    <property type="protein sequence ID" value="NBG66925.1"/>
    <property type="molecule type" value="Genomic_DNA"/>
</dbReference>
<dbReference type="GO" id="GO:0009089">
    <property type="term" value="P:lysine biosynthetic process via diaminopimelate"/>
    <property type="evidence" value="ECO:0007669"/>
    <property type="project" value="TreeGrafter"/>
</dbReference>
<dbReference type="InterPro" id="IPR022653">
    <property type="entry name" value="De-COase2_pyr-phos_BS"/>
</dbReference>
<keyword evidence="5" id="KW-1185">Reference proteome</keyword>
<dbReference type="InterPro" id="IPR042152">
    <property type="entry name" value="Y4yA-like"/>
</dbReference>
<evidence type="ECO:0000256" key="1">
    <source>
        <dbReference type="ARBA" id="ARBA00001933"/>
    </source>
</evidence>
<evidence type="ECO:0000259" key="3">
    <source>
        <dbReference type="Pfam" id="PF02784"/>
    </source>
</evidence>
<evidence type="ECO:0000313" key="5">
    <source>
        <dbReference type="Proteomes" id="UP000470771"/>
    </source>
</evidence>
<dbReference type="InterPro" id="IPR029066">
    <property type="entry name" value="PLP-binding_barrel"/>
</dbReference>
<sequence length="475" mass="54115">MNTKLPPLTPLVSPWMEELITDFDLQHQLFEKYGSPLNVHHIPSFEKNISAFEAILSNYGFKHKIFYARKANKCKILASAAVQNGIGVDTASFNELKQCLDNGILPSNLVSTAAIKTEPLLKLAIHNQVLLIIDNEDEANKILELSKELNQPAIIGFRISGFYVGNHKLMSRFGLDVDEIESFILDFFKKKGAQHFLNFTGFHFHLDGYSPKERGTALHQTMDLIMRLRSHNFDLKFIDIGGGVLMNYLENQNEWRTFQEELKMAVLNQREPITYNNNGLGFTQRNGVVEGQLSTYPFYNERTKEKFLPEVLSVPNENALTVAKRLEELDIELRLEPGRSLLDQVGVTMAKVVHRKKDARNNILVGLEMNMTQMASSSADFLLDPFISYADSEREDKPVEVYLTGAYCLERDVLLQRKIALPSLPSVGDVLLFVNTAGYMMHFFETEAHLFDLSQNVYTRKSQNEMKISDFMADE</sequence>
<proteinExistence type="predicted"/>
<organism evidence="4 5">
    <name type="scientific">Acidiluteibacter ferrifornacis</name>
    <dbReference type="NCBI Taxonomy" id="2692424"/>
    <lineage>
        <taxon>Bacteria</taxon>
        <taxon>Pseudomonadati</taxon>
        <taxon>Bacteroidota</taxon>
        <taxon>Flavobacteriia</taxon>
        <taxon>Flavobacteriales</taxon>
        <taxon>Cryomorphaceae</taxon>
        <taxon>Acidiluteibacter</taxon>
    </lineage>
</organism>
<dbReference type="Gene3D" id="3.20.20.10">
    <property type="entry name" value="Alanine racemase"/>
    <property type="match status" value="1"/>
</dbReference>
<protein>
    <submittedName>
        <fullName evidence="4">Y4yA family PLP-dependent enzyme</fullName>
    </submittedName>
</protein>
<feature type="domain" description="Orn/DAP/Arg decarboxylase 2 N-terminal" evidence="3">
    <location>
        <begin position="51"/>
        <end position="256"/>
    </location>
</feature>
<accession>A0A6N9NR81</accession>
<comment type="caution">
    <text evidence="4">The sequence shown here is derived from an EMBL/GenBank/DDBJ whole genome shotgun (WGS) entry which is preliminary data.</text>
</comment>
<dbReference type="InterPro" id="IPR009006">
    <property type="entry name" value="Ala_racemase/Decarboxylase_C"/>
</dbReference>
<dbReference type="SUPFAM" id="SSF50621">
    <property type="entry name" value="Alanine racemase C-terminal domain-like"/>
    <property type="match status" value="1"/>
</dbReference>
<name>A0A6N9NR81_9FLAO</name>
<keyword evidence="2" id="KW-0663">Pyridoxal phosphate</keyword>
<dbReference type="PANTHER" id="PTHR43727:SF2">
    <property type="entry name" value="GROUP IV DECARBOXYLASE"/>
    <property type="match status" value="1"/>
</dbReference>
<reference evidence="4 5" key="1">
    <citation type="submission" date="2019-12" db="EMBL/GenBank/DDBJ databases">
        <authorList>
            <person name="Zhao J."/>
        </authorList>
    </citation>
    <scope>NUCLEOTIDE SEQUENCE [LARGE SCALE GENOMIC DNA]</scope>
    <source>
        <strain evidence="4 5">S-15</strain>
    </source>
</reference>
<dbReference type="Proteomes" id="UP000470771">
    <property type="component" value="Unassembled WGS sequence"/>
</dbReference>
<dbReference type="PROSITE" id="PS00878">
    <property type="entry name" value="ODR_DC_2_1"/>
    <property type="match status" value="1"/>
</dbReference>
<dbReference type="AlphaFoldDB" id="A0A6N9NR81"/>
<gene>
    <name evidence="4" type="ORF">GQN54_12425</name>
</gene>
<dbReference type="RefSeq" id="WP_160633879.1">
    <property type="nucleotide sequence ID" value="NZ_WWNE01000012.1"/>
</dbReference>
<dbReference type="Pfam" id="PF02784">
    <property type="entry name" value="Orn_Arg_deC_N"/>
    <property type="match status" value="1"/>
</dbReference>
<dbReference type="CDD" id="cd06842">
    <property type="entry name" value="PLPDE_III_Y4yA_like"/>
    <property type="match status" value="1"/>
</dbReference>
<dbReference type="Gene3D" id="2.40.37.10">
    <property type="entry name" value="Lyase, Ornithine Decarboxylase, Chain A, domain 1"/>
    <property type="match status" value="1"/>
</dbReference>
<dbReference type="GO" id="GO:0008836">
    <property type="term" value="F:diaminopimelate decarboxylase activity"/>
    <property type="evidence" value="ECO:0007669"/>
    <property type="project" value="TreeGrafter"/>
</dbReference>
<evidence type="ECO:0000256" key="2">
    <source>
        <dbReference type="ARBA" id="ARBA00022898"/>
    </source>
</evidence>
<dbReference type="PANTHER" id="PTHR43727">
    <property type="entry name" value="DIAMINOPIMELATE DECARBOXYLASE"/>
    <property type="match status" value="1"/>
</dbReference>
<evidence type="ECO:0000313" key="4">
    <source>
        <dbReference type="EMBL" id="NBG66925.1"/>
    </source>
</evidence>